<comment type="subcellular location">
    <subcellularLocation>
        <location evidence="1">Membrane</location>
    </subcellularLocation>
</comment>
<dbReference type="SUPFAM" id="SSF81606">
    <property type="entry name" value="PP2C-like"/>
    <property type="match status" value="1"/>
</dbReference>
<feature type="compositionally biased region" description="Polar residues" evidence="3">
    <location>
        <begin position="83"/>
        <end position="94"/>
    </location>
</feature>
<gene>
    <name evidence="5" type="ORF">BSTOLATCC_MIC17515</name>
</gene>
<dbReference type="GO" id="GO:0016020">
    <property type="term" value="C:membrane"/>
    <property type="evidence" value="ECO:0007669"/>
    <property type="project" value="UniProtKB-SubCell"/>
</dbReference>
<dbReference type="PROSITE" id="PS51746">
    <property type="entry name" value="PPM_2"/>
    <property type="match status" value="1"/>
</dbReference>
<dbReference type="SMART" id="SM00332">
    <property type="entry name" value="PP2Cc"/>
    <property type="match status" value="1"/>
</dbReference>
<dbReference type="InterPro" id="IPR036457">
    <property type="entry name" value="PPM-type-like_dom_sf"/>
</dbReference>
<dbReference type="PANTHER" id="PTHR47992">
    <property type="entry name" value="PROTEIN PHOSPHATASE"/>
    <property type="match status" value="1"/>
</dbReference>
<comment type="caution">
    <text evidence="5">The sequence shown here is derived from an EMBL/GenBank/DDBJ whole genome shotgun (WGS) entry which is preliminary data.</text>
</comment>
<dbReference type="Pfam" id="PF00481">
    <property type="entry name" value="PP2C"/>
    <property type="match status" value="1"/>
</dbReference>
<protein>
    <recommendedName>
        <fullName evidence="4">PPM-type phosphatase domain-containing protein</fullName>
    </recommendedName>
</protein>
<organism evidence="5 6">
    <name type="scientific">Blepharisma stoltei</name>
    <dbReference type="NCBI Taxonomy" id="1481888"/>
    <lineage>
        <taxon>Eukaryota</taxon>
        <taxon>Sar</taxon>
        <taxon>Alveolata</taxon>
        <taxon>Ciliophora</taxon>
        <taxon>Postciliodesmatophora</taxon>
        <taxon>Heterotrichea</taxon>
        <taxon>Heterotrichida</taxon>
        <taxon>Blepharismidae</taxon>
        <taxon>Blepharisma</taxon>
    </lineage>
</organism>
<dbReference type="AlphaFoldDB" id="A0AAU9IUJ7"/>
<evidence type="ECO:0000256" key="2">
    <source>
        <dbReference type="ARBA" id="ARBA00023136"/>
    </source>
</evidence>
<dbReference type="InterPro" id="IPR001932">
    <property type="entry name" value="PPM-type_phosphatase-like_dom"/>
</dbReference>
<feature type="compositionally biased region" description="Basic residues" evidence="3">
    <location>
        <begin position="1"/>
        <end position="11"/>
    </location>
</feature>
<evidence type="ECO:0000313" key="5">
    <source>
        <dbReference type="EMBL" id="CAG9316883.1"/>
    </source>
</evidence>
<keyword evidence="6" id="KW-1185">Reference proteome</keyword>
<feature type="region of interest" description="Disordered" evidence="3">
    <location>
        <begin position="1"/>
        <end position="24"/>
    </location>
</feature>
<dbReference type="GO" id="GO:0004722">
    <property type="term" value="F:protein serine/threonine phosphatase activity"/>
    <property type="evidence" value="ECO:0007669"/>
    <property type="project" value="InterPro"/>
</dbReference>
<evidence type="ECO:0000256" key="1">
    <source>
        <dbReference type="ARBA" id="ARBA00004370"/>
    </source>
</evidence>
<dbReference type="CDD" id="cd00143">
    <property type="entry name" value="PP2Cc"/>
    <property type="match status" value="1"/>
</dbReference>
<accession>A0AAU9IUJ7</accession>
<dbReference type="InterPro" id="IPR015655">
    <property type="entry name" value="PP2C"/>
</dbReference>
<evidence type="ECO:0000259" key="4">
    <source>
        <dbReference type="PROSITE" id="PS51746"/>
    </source>
</evidence>
<reference evidence="5" key="1">
    <citation type="submission" date="2021-09" db="EMBL/GenBank/DDBJ databases">
        <authorList>
            <consortium name="AG Swart"/>
            <person name="Singh M."/>
            <person name="Singh A."/>
            <person name="Seah K."/>
            <person name="Emmerich C."/>
        </authorList>
    </citation>
    <scope>NUCLEOTIDE SEQUENCE</scope>
    <source>
        <strain evidence="5">ATCC30299</strain>
    </source>
</reference>
<feature type="region of interest" description="Disordered" evidence="3">
    <location>
        <begin position="83"/>
        <end position="110"/>
    </location>
</feature>
<proteinExistence type="predicted"/>
<evidence type="ECO:0000313" key="6">
    <source>
        <dbReference type="Proteomes" id="UP001162131"/>
    </source>
</evidence>
<dbReference type="EMBL" id="CAJZBQ010000017">
    <property type="protein sequence ID" value="CAG9316883.1"/>
    <property type="molecule type" value="Genomic_DNA"/>
</dbReference>
<keyword evidence="2" id="KW-0472">Membrane</keyword>
<dbReference type="Proteomes" id="UP001162131">
    <property type="component" value="Unassembled WGS sequence"/>
</dbReference>
<feature type="domain" description="PPM-type phosphatase" evidence="4">
    <location>
        <begin position="135"/>
        <end position="412"/>
    </location>
</feature>
<name>A0AAU9IUJ7_9CILI</name>
<sequence length="423" mass="47330">MSKISKPKSKSSLRMEAYTPTPSNIHKVRSLQNFSTPTAQKKNVQIGDFRNKTYLSYQPDSLIHTPELGQSIFKPRKLPKLSINNPVFKNQPANSAPEKEKTSQSSSRLKPYLRQKTNISVNSAIKNHVISCTYKSRTGESLGKPKVFNQDSFIVKSGLKGVKGQYLFGICDGHGPAGHEVSRFIKEKFPIIFDGKFTVKNPDHGQIKEILGSSIRELAKNIDNSKIDVESSGSTLNSVFISGDKVVCGNIGDSRAVIGTFKERWLWKELSRDHKPSEEDEKERIISANGRVEPRNIQGHDVGPERVWLENLGMPGLAVSRSIGDRIAHRIGVSSVPEFTDHWIVPEDKFIIIASDGIWEFISSEEAVNIVGNTWYAGKSDKCCEVLVNEAVDRWSEHGNNVDDITILIIFLSFSNKRWGDHN</sequence>
<evidence type="ECO:0000256" key="3">
    <source>
        <dbReference type="SAM" id="MobiDB-lite"/>
    </source>
</evidence>
<dbReference type="Gene3D" id="3.60.40.10">
    <property type="entry name" value="PPM-type phosphatase domain"/>
    <property type="match status" value="1"/>
</dbReference>